<dbReference type="PANTHER" id="PTHR43179:SF12">
    <property type="entry name" value="GALACTOFURANOSYLTRANSFERASE GLFT2"/>
    <property type="match status" value="1"/>
</dbReference>
<evidence type="ECO:0000256" key="3">
    <source>
        <dbReference type="ARBA" id="ARBA00022676"/>
    </source>
</evidence>
<feature type="domain" description="Glycosyltransferase 2-like" evidence="5">
    <location>
        <begin position="9"/>
        <end position="131"/>
    </location>
</feature>
<dbReference type="EMBL" id="JAUHJR010000011">
    <property type="protein sequence ID" value="MDN4163301.1"/>
    <property type="molecule type" value="Genomic_DNA"/>
</dbReference>
<evidence type="ECO:0000313" key="8">
    <source>
        <dbReference type="Proteomes" id="UP001168537"/>
    </source>
</evidence>
<organism evidence="7 8">
    <name type="scientific">Nocardioides abyssi</name>
    <dbReference type="NCBI Taxonomy" id="3058370"/>
    <lineage>
        <taxon>Bacteria</taxon>
        <taxon>Bacillati</taxon>
        <taxon>Actinomycetota</taxon>
        <taxon>Actinomycetes</taxon>
        <taxon>Propionibacteriales</taxon>
        <taxon>Nocardioidaceae</taxon>
        <taxon>Nocardioides</taxon>
    </lineage>
</organism>
<dbReference type="RefSeq" id="WP_300962580.1">
    <property type="nucleotide sequence ID" value="NZ_JAUHJR010000011.1"/>
</dbReference>
<feature type="domain" description="Galactosyltransferase C-terminal" evidence="6">
    <location>
        <begin position="166"/>
        <end position="205"/>
    </location>
</feature>
<accession>A0ABT8EZA9</accession>
<keyword evidence="3 7" id="KW-0328">Glycosyltransferase</keyword>
<evidence type="ECO:0000259" key="5">
    <source>
        <dbReference type="Pfam" id="PF00535"/>
    </source>
</evidence>
<dbReference type="SUPFAM" id="SSF53448">
    <property type="entry name" value="Nucleotide-diphospho-sugar transferases"/>
    <property type="match status" value="1"/>
</dbReference>
<comment type="similarity">
    <text evidence="2">Belongs to the glycosyltransferase 2 family.</text>
</comment>
<protein>
    <submittedName>
        <fullName evidence="7">Glycosyltransferase</fullName>
        <ecNumber evidence="7">2.4.-.-</ecNumber>
    </submittedName>
</protein>
<sequence>MKAELKSVSVVIATHSRIEPLADLLDDLRSQDYPAGLIEVVVVDSPQGEDCSEVVASARTKGLNVTRLLTDNNLACKRNCGARASRGQILVFLDDDLRIGIRFLAAHVSHQIELGGAVVSSSIRFPEEWVRESNFYRFRDAQHRLTAGPEDRSLPNPPHRVVAMSFSIPRTAFASLGGFDTGFRRYGGEDIDFGMRCASAGYELVTSMEAKSEHRESSATMRRYIAKIELASQSSAPRLVGKHPELRQLMTFQLSVPGSQARLKVRLARKFFRFANGLRIAGLVARLLDAVDKNPRLYANSAYRFVNAVALAASPREFCQDDNFMSSGTQ</sequence>
<dbReference type="EC" id="2.4.-.-" evidence="7"/>
<dbReference type="PANTHER" id="PTHR43179">
    <property type="entry name" value="RHAMNOSYLTRANSFERASE WBBL"/>
    <property type="match status" value="1"/>
</dbReference>
<evidence type="ECO:0000313" key="7">
    <source>
        <dbReference type="EMBL" id="MDN4163301.1"/>
    </source>
</evidence>
<dbReference type="InterPro" id="IPR001173">
    <property type="entry name" value="Glyco_trans_2-like"/>
</dbReference>
<comment type="caution">
    <text evidence="7">The sequence shown here is derived from an EMBL/GenBank/DDBJ whole genome shotgun (WGS) entry which is preliminary data.</text>
</comment>
<reference evidence="7" key="1">
    <citation type="submission" date="2023-06" db="EMBL/GenBank/DDBJ databases">
        <title>Draft genome sequence of Nocardioides sp. SOB72.</title>
        <authorList>
            <person name="Zhang G."/>
        </authorList>
    </citation>
    <scope>NUCLEOTIDE SEQUENCE</scope>
    <source>
        <strain evidence="7">SOB72</strain>
    </source>
</reference>
<evidence type="ECO:0000259" key="6">
    <source>
        <dbReference type="Pfam" id="PF02709"/>
    </source>
</evidence>
<proteinExistence type="inferred from homology"/>
<dbReference type="Pfam" id="PF02709">
    <property type="entry name" value="Glyco_transf_7C"/>
    <property type="match status" value="1"/>
</dbReference>
<keyword evidence="4 7" id="KW-0808">Transferase</keyword>
<dbReference type="Gene3D" id="3.90.550.10">
    <property type="entry name" value="Spore Coat Polysaccharide Biosynthesis Protein SpsA, Chain A"/>
    <property type="match status" value="1"/>
</dbReference>
<dbReference type="InterPro" id="IPR029044">
    <property type="entry name" value="Nucleotide-diphossugar_trans"/>
</dbReference>
<evidence type="ECO:0000256" key="2">
    <source>
        <dbReference type="ARBA" id="ARBA00006739"/>
    </source>
</evidence>
<name>A0ABT8EZA9_9ACTN</name>
<dbReference type="Pfam" id="PF00535">
    <property type="entry name" value="Glycos_transf_2"/>
    <property type="match status" value="1"/>
</dbReference>
<dbReference type="GO" id="GO:0016757">
    <property type="term" value="F:glycosyltransferase activity"/>
    <property type="evidence" value="ECO:0007669"/>
    <property type="project" value="UniProtKB-KW"/>
</dbReference>
<comment type="pathway">
    <text evidence="1">Cell wall biogenesis; cell wall polysaccharide biosynthesis.</text>
</comment>
<dbReference type="InterPro" id="IPR027791">
    <property type="entry name" value="Galactosyl_T_C"/>
</dbReference>
<dbReference type="Proteomes" id="UP001168537">
    <property type="component" value="Unassembled WGS sequence"/>
</dbReference>
<keyword evidence="8" id="KW-1185">Reference proteome</keyword>
<evidence type="ECO:0000256" key="1">
    <source>
        <dbReference type="ARBA" id="ARBA00004776"/>
    </source>
</evidence>
<evidence type="ECO:0000256" key="4">
    <source>
        <dbReference type="ARBA" id="ARBA00022679"/>
    </source>
</evidence>
<gene>
    <name evidence="7" type="ORF">QWY29_18160</name>
</gene>